<sequence>MSCALMEPMPGLWRDLRVDGGAMFDGRVEKSRRAWWRRLCR</sequence>
<dbReference type="AlphaFoldDB" id="A0A0B0N8H3"/>
<name>A0A0B0N8H3_GOSAR</name>
<dbReference type="EMBL" id="JRRC01517489">
    <property type="protein sequence ID" value="KHG08957.1"/>
    <property type="molecule type" value="Genomic_DNA"/>
</dbReference>
<evidence type="ECO:0000313" key="1">
    <source>
        <dbReference type="EMBL" id="KHG08957.1"/>
    </source>
</evidence>
<comment type="caution">
    <text evidence="1">The sequence shown here is derived from an EMBL/GenBank/DDBJ whole genome shotgun (WGS) entry which is preliminary data.</text>
</comment>
<evidence type="ECO:0000313" key="2">
    <source>
        <dbReference type="Proteomes" id="UP000032142"/>
    </source>
</evidence>
<proteinExistence type="predicted"/>
<organism evidence="1 2">
    <name type="scientific">Gossypium arboreum</name>
    <name type="common">Tree cotton</name>
    <name type="synonym">Gossypium nanking</name>
    <dbReference type="NCBI Taxonomy" id="29729"/>
    <lineage>
        <taxon>Eukaryota</taxon>
        <taxon>Viridiplantae</taxon>
        <taxon>Streptophyta</taxon>
        <taxon>Embryophyta</taxon>
        <taxon>Tracheophyta</taxon>
        <taxon>Spermatophyta</taxon>
        <taxon>Magnoliopsida</taxon>
        <taxon>eudicotyledons</taxon>
        <taxon>Gunneridae</taxon>
        <taxon>Pentapetalae</taxon>
        <taxon>rosids</taxon>
        <taxon>malvids</taxon>
        <taxon>Malvales</taxon>
        <taxon>Malvaceae</taxon>
        <taxon>Malvoideae</taxon>
        <taxon>Gossypium</taxon>
    </lineage>
</organism>
<dbReference type="Proteomes" id="UP000032142">
    <property type="component" value="Unassembled WGS sequence"/>
</dbReference>
<gene>
    <name evidence="1" type="ORF">F383_36171</name>
</gene>
<protein>
    <submittedName>
        <fullName evidence="1">Uncharacterized protein</fullName>
    </submittedName>
</protein>
<accession>A0A0B0N8H3</accession>
<reference evidence="2" key="1">
    <citation type="submission" date="2014-09" db="EMBL/GenBank/DDBJ databases">
        <authorList>
            <person name="Mudge J."/>
            <person name="Ramaraj T."/>
            <person name="Lindquist I.E."/>
            <person name="Bharti A.K."/>
            <person name="Sundararajan A."/>
            <person name="Cameron C.T."/>
            <person name="Woodward J.E."/>
            <person name="May G.D."/>
            <person name="Brubaker C."/>
            <person name="Broadhvest J."/>
            <person name="Wilkins T.A."/>
        </authorList>
    </citation>
    <scope>NUCLEOTIDE SEQUENCE</scope>
    <source>
        <strain evidence="2">cv. AKA8401</strain>
    </source>
</reference>
<keyword evidence="2" id="KW-1185">Reference proteome</keyword>